<name>A0A158PG23_ANGCS</name>
<gene>
    <name evidence="1" type="ORF">ACOC_LOCUS4715</name>
</gene>
<accession>A0A158PG23</accession>
<evidence type="ECO:0000313" key="1">
    <source>
        <dbReference type="EMBL" id="VDM56300.1"/>
    </source>
</evidence>
<organism evidence="3">
    <name type="scientific">Angiostrongylus costaricensis</name>
    <name type="common">Nematode worm</name>
    <dbReference type="NCBI Taxonomy" id="334426"/>
    <lineage>
        <taxon>Eukaryota</taxon>
        <taxon>Metazoa</taxon>
        <taxon>Ecdysozoa</taxon>
        <taxon>Nematoda</taxon>
        <taxon>Chromadorea</taxon>
        <taxon>Rhabditida</taxon>
        <taxon>Rhabditina</taxon>
        <taxon>Rhabditomorpha</taxon>
        <taxon>Strongyloidea</taxon>
        <taxon>Metastrongylidae</taxon>
        <taxon>Angiostrongylus</taxon>
    </lineage>
</organism>
<dbReference type="Proteomes" id="UP000267027">
    <property type="component" value="Unassembled WGS sequence"/>
</dbReference>
<dbReference type="WBParaSite" id="ACOC_0000471401-mRNA-1">
    <property type="protein sequence ID" value="ACOC_0000471401-mRNA-1"/>
    <property type="gene ID" value="ACOC_0000471401"/>
</dbReference>
<proteinExistence type="predicted"/>
<sequence>MQLFFNLFLQLDFVVFSRMRGTGIGSVIFIASTLSLKNRNQTKIRSIRSELNATDGLNAVVFSLDDIVNGILDERLTAVEVKMALQRVLLMRCLSDFSPNLSPKNKCTTVEHEKTIYDRQENVIRLDDCSDATRPDEVFEAIASPDDINEGDSNLMVSDECVLQQSRELMQELRLVLVDRASEFDERERRALAAFYGAVDSVSHQTASMARSEEVLQQEELPLDELPELRRNEGIASASHDRQETPSRQLPSDLLVALHMRSVVEQTIGDE</sequence>
<reference evidence="3" key="1">
    <citation type="submission" date="2016-04" db="UniProtKB">
        <authorList>
            <consortium name="WormBaseParasite"/>
        </authorList>
    </citation>
    <scope>IDENTIFICATION</scope>
</reference>
<keyword evidence="2" id="KW-1185">Reference proteome</keyword>
<protein>
    <submittedName>
        <fullName evidence="1 3">Uncharacterized protein</fullName>
    </submittedName>
</protein>
<dbReference type="AlphaFoldDB" id="A0A158PG23"/>
<dbReference type="EMBL" id="UYYA01003826">
    <property type="protein sequence ID" value="VDM56300.1"/>
    <property type="molecule type" value="Genomic_DNA"/>
</dbReference>
<reference evidence="1 2" key="2">
    <citation type="submission" date="2018-11" db="EMBL/GenBank/DDBJ databases">
        <authorList>
            <consortium name="Pathogen Informatics"/>
        </authorList>
    </citation>
    <scope>NUCLEOTIDE SEQUENCE [LARGE SCALE GENOMIC DNA]</scope>
    <source>
        <strain evidence="1 2">Costa Rica</strain>
    </source>
</reference>
<dbReference type="OrthoDB" id="5876984at2759"/>
<evidence type="ECO:0000313" key="2">
    <source>
        <dbReference type="Proteomes" id="UP000267027"/>
    </source>
</evidence>
<evidence type="ECO:0000313" key="3">
    <source>
        <dbReference type="WBParaSite" id="ACOC_0000471401-mRNA-1"/>
    </source>
</evidence>